<reference evidence="1" key="1">
    <citation type="submission" date="2023-07" db="EMBL/GenBank/DDBJ databases">
        <title>The genome sequence of Rhodocytophaga aerolata KACC 12507.</title>
        <authorList>
            <person name="Zhang X."/>
        </authorList>
    </citation>
    <scope>NUCLEOTIDE SEQUENCE</scope>
    <source>
        <strain evidence="1">KACC 12507</strain>
    </source>
</reference>
<protein>
    <submittedName>
        <fullName evidence="1">Uncharacterized protein</fullName>
    </submittedName>
</protein>
<dbReference type="Proteomes" id="UP001168528">
    <property type="component" value="Unassembled WGS sequence"/>
</dbReference>
<evidence type="ECO:0000313" key="2">
    <source>
        <dbReference type="Proteomes" id="UP001168528"/>
    </source>
</evidence>
<dbReference type="EMBL" id="JAUKPO010000067">
    <property type="protein sequence ID" value="MDO1451567.1"/>
    <property type="molecule type" value="Genomic_DNA"/>
</dbReference>
<sequence length="50" mass="5722">MHPQEYYGIFDTRYPYWAHTLAKPVSTPPKRTGLTHEAMPPVSHNPLCAI</sequence>
<accession>A0ABT8RHI7</accession>
<gene>
    <name evidence="1" type="ORF">Q0590_35170</name>
</gene>
<keyword evidence="2" id="KW-1185">Reference proteome</keyword>
<evidence type="ECO:0000313" key="1">
    <source>
        <dbReference type="EMBL" id="MDO1451567.1"/>
    </source>
</evidence>
<proteinExistence type="predicted"/>
<name>A0ABT8RHI7_9BACT</name>
<comment type="caution">
    <text evidence="1">The sequence shown here is derived from an EMBL/GenBank/DDBJ whole genome shotgun (WGS) entry which is preliminary data.</text>
</comment>
<organism evidence="1 2">
    <name type="scientific">Rhodocytophaga aerolata</name>
    <dbReference type="NCBI Taxonomy" id="455078"/>
    <lineage>
        <taxon>Bacteria</taxon>
        <taxon>Pseudomonadati</taxon>
        <taxon>Bacteroidota</taxon>
        <taxon>Cytophagia</taxon>
        <taxon>Cytophagales</taxon>
        <taxon>Rhodocytophagaceae</taxon>
        <taxon>Rhodocytophaga</taxon>
    </lineage>
</organism>